<evidence type="ECO:0000256" key="6">
    <source>
        <dbReference type="ARBA" id="ARBA00023014"/>
    </source>
</evidence>
<gene>
    <name evidence="9" type="ordered locus">Mhar_0448</name>
</gene>
<accession>G7WMP9</accession>
<dbReference type="InterPro" id="IPR051684">
    <property type="entry name" value="Electron_Trans/Redox"/>
</dbReference>
<dbReference type="GO" id="GO:0016491">
    <property type="term" value="F:oxidoreductase activity"/>
    <property type="evidence" value="ECO:0007669"/>
    <property type="project" value="UniProtKB-ARBA"/>
</dbReference>
<keyword evidence="6" id="KW-0411">Iron-sulfur</keyword>
<keyword evidence="7" id="KW-0472">Membrane</keyword>
<dbReference type="SUPFAM" id="SSF54862">
    <property type="entry name" value="4Fe-4S ferredoxins"/>
    <property type="match status" value="1"/>
</dbReference>
<dbReference type="PROSITE" id="PS51379">
    <property type="entry name" value="4FE4S_FER_2"/>
    <property type="match status" value="2"/>
</dbReference>
<dbReference type="Pfam" id="PF13237">
    <property type="entry name" value="Fer4_10"/>
    <property type="match status" value="1"/>
</dbReference>
<evidence type="ECO:0000256" key="1">
    <source>
        <dbReference type="ARBA" id="ARBA00022448"/>
    </source>
</evidence>
<evidence type="ECO:0000313" key="9">
    <source>
        <dbReference type="EMBL" id="AET63833.1"/>
    </source>
</evidence>
<dbReference type="InterPro" id="IPR017896">
    <property type="entry name" value="4Fe4S_Fe-S-bd"/>
</dbReference>
<dbReference type="OrthoDB" id="23833at2157"/>
<feature type="transmembrane region" description="Helical" evidence="7">
    <location>
        <begin position="42"/>
        <end position="61"/>
    </location>
</feature>
<dbReference type="GO" id="GO:0051539">
    <property type="term" value="F:4 iron, 4 sulfur cluster binding"/>
    <property type="evidence" value="ECO:0007669"/>
    <property type="project" value="UniProtKB-KW"/>
</dbReference>
<evidence type="ECO:0000256" key="5">
    <source>
        <dbReference type="ARBA" id="ARBA00023004"/>
    </source>
</evidence>
<dbReference type="RefSeq" id="WP_014586018.1">
    <property type="nucleotide sequence ID" value="NC_017527.1"/>
</dbReference>
<evidence type="ECO:0000259" key="8">
    <source>
        <dbReference type="PROSITE" id="PS51379"/>
    </source>
</evidence>
<proteinExistence type="predicted"/>
<evidence type="ECO:0000256" key="4">
    <source>
        <dbReference type="ARBA" id="ARBA00022982"/>
    </source>
</evidence>
<dbReference type="PROSITE" id="PS00198">
    <property type="entry name" value="4FE4S_FER_1"/>
    <property type="match status" value="2"/>
</dbReference>
<sequence>MKNIINDRQRLRKALIILSFVLMPITFVYISCPIITRGASEGIVTGGLMVFILIFISSLFLGRLWCGWLCPAGGLQEIYFQINDRKTNRVRLNWLKYLIFLLLFAPLILAVHSAGGFTAIDPFYYTDHGISIAKEGAYTIFYAQITFITIFAIAAGRRGFCHYFCPIAVIMIIGRKIRNLFRWPALRLFADGDRCTGCGRCSTTCPMGLDVLDMVQRRRMEDAECILCGGCVDACPKGVIHYSLWERGNLQMER</sequence>
<feature type="domain" description="4Fe-4S ferredoxin-type" evidence="8">
    <location>
        <begin position="186"/>
        <end position="217"/>
    </location>
</feature>
<dbReference type="STRING" id="1110509.Mhar_0448"/>
<evidence type="ECO:0000256" key="2">
    <source>
        <dbReference type="ARBA" id="ARBA00022485"/>
    </source>
</evidence>
<dbReference type="PANTHER" id="PTHR30176:SF3">
    <property type="entry name" value="FERREDOXIN-TYPE PROTEIN NAPH"/>
    <property type="match status" value="1"/>
</dbReference>
<reference evidence="9 10" key="1">
    <citation type="journal article" date="2012" name="PLoS ONE">
        <title>The genome characteristics and predicted function of methyl-group oxidation pathway in the obligate aceticlastic methanogens, Methanosaeta spp.</title>
        <authorList>
            <person name="Zhu J."/>
            <person name="Zheng H."/>
            <person name="Ai G."/>
            <person name="Zhang G."/>
            <person name="Liu D."/>
            <person name="Liu X."/>
            <person name="Dong X."/>
        </authorList>
    </citation>
    <scope>NUCLEOTIDE SEQUENCE [LARGE SCALE GENOMIC DNA]</scope>
    <source>
        <strain evidence="9 10">6Ac</strain>
    </source>
</reference>
<keyword evidence="5" id="KW-0408">Iron</keyword>
<dbReference type="Proteomes" id="UP000005877">
    <property type="component" value="Chromosome"/>
</dbReference>
<evidence type="ECO:0000313" key="10">
    <source>
        <dbReference type="Proteomes" id="UP000005877"/>
    </source>
</evidence>
<keyword evidence="4" id="KW-0249">Electron transport</keyword>
<dbReference type="GeneID" id="12509617"/>
<dbReference type="GO" id="GO:0046872">
    <property type="term" value="F:metal ion binding"/>
    <property type="evidence" value="ECO:0007669"/>
    <property type="project" value="UniProtKB-KW"/>
</dbReference>
<keyword evidence="2" id="KW-0004">4Fe-4S</keyword>
<feature type="transmembrane region" description="Helical" evidence="7">
    <location>
        <begin position="140"/>
        <end position="173"/>
    </location>
</feature>
<dbReference type="Pfam" id="PF12801">
    <property type="entry name" value="Fer4_5"/>
    <property type="match status" value="2"/>
</dbReference>
<feature type="transmembrane region" description="Helical" evidence="7">
    <location>
        <begin position="94"/>
        <end position="120"/>
    </location>
</feature>
<evidence type="ECO:0000256" key="7">
    <source>
        <dbReference type="SAM" id="Phobius"/>
    </source>
</evidence>
<keyword evidence="10" id="KW-1185">Reference proteome</keyword>
<keyword evidence="1" id="KW-0813">Transport</keyword>
<dbReference type="HOGENOM" id="CLU_076047_0_0_2"/>
<dbReference type="KEGG" id="mhi:Mhar_0448"/>
<dbReference type="Gene3D" id="3.30.70.20">
    <property type="match status" value="1"/>
</dbReference>
<dbReference type="AlphaFoldDB" id="G7WMP9"/>
<feature type="transmembrane region" description="Helical" evidence="7">
    <location>
        <begin position="14"/>
        <end position="36"/>
    </location>
</feature>
<keyword evidence="3" id="KW-0479">Metal-binding</keyword>
<dbReference type="InterPro" id="IPR017900">
    <property type="entry name" value="4Fe4S_Fe_S_CS"/>
</dbReference>
<keyword evidence="7" id="KW-0812">Transmembrane</keyword>
<dbReference type="EMBL" id="CP003117">
    <property type="protein sequence ID" value="AET63833.1"/>
    <property type="molecule type" value="Genomic_DNA"/>
</dbReference>
<feature type="domain" description="4Fe-4S ferredoxin-type" evidence="8">
    <location>
        <begin position="219"/>
        <end position="245"/>
    </location>
</feature>
<keyword evidence="7" id="KW-1133">Transmembrane helix</keyword>
<dbReference type="PATRIC" id="fig|1110509.7.peg.500"/>
<dbReference type="PANTHER" id="PTHR30176">
    <property type="entry name" value="FERREDOXIN-TYPE PROTEIN NAPH"/>
    <property type="match status" value="1"/>
</dbReference>
<protein>
    <submittedName>
        <fullName evidence="9">4Fe-4S ferredoxin, iron-sulfur binding protein</fullName>
    </submittedName>
</protein>
<name>G7WMP9_METH6</name>
<dbReference type="GO" id="GO:0005886">
    <property type="term" value="C:plasma membrane"/>
    <property type="evidence" value="ECO:0007669"/>
    <property type="project" value="TreeGrafter"/>
</dbReference>
<evidence type="ECO:0000256" key="3">
    <source>
        <dbReference type="ARBA" id="ARBA00022723"/>
    </source>
</evidence>
<organism evidence="9 10">
    <name type="scientific">Methanothrix harundinacea (strain 6Ac)</name>
    <name type="common">Methanosaeta harundinacea</name>
    <dbReference type="NCBI Taxonomy" id="1110509"/>
    <lineage>
        <taxon>Archaea</taxon>
        <taxon>Methanobacteriati</taxon>
        <taxon>Methanobacteriota</taxon>
        <taxon>Stenosarchaea group</taxon>
        <taxon>Methanomicrobia</taxon>
        <taxon>Methanotrichales</taxon>
        <taxon>Methanotrichaceae</taxon>
        <taxon>Methanothrix</taxon>
    </lineage>
</organism>